<evidence type="ECO:0000256" key="1">
    <source>
        <dbReference type="PROSITE-ProRule" id="PRU00042"/>
    </source>
</evidence>
<feature type="compositionally biased region" description="Polar residues" evidence="2">
    <location>
        <begin position="90"/>
        <end position="99"/>
    </location>
</feature>
<evidence type="ECO:0000313" key="5">
    <source>
        <dbReference type="Proteomes" id="UP000271241"/>
    </source>
</evidence>
<keyword evidence="5" id="KW-1185">Reference proteome</keyword>
<feature type="compositionally biased region" description="Low complexity" evidence="2">
    <location>
        <begin position="190"/>
        <end position="201"/>
    </location>
</feature>
<accession>A0A4P9XV38</accession>
<dbReference type="GO" id="GO:0008270">
    <property type="term" value="F:zinc ion binding"/>
    <property type="evidence" value="ECO:0007669"/>
    <property type="project" value="UniProtKB-KW"/>
</dbReference>
<feature type="region of interest" description="Disordered" evidence="2">
    <location>
        <begin position="1"/>
        <end position="34"/>
    </location>
</feature>
<feature type="region of interest" description="Disordered" evidence="2">
    <location>
        <begin position="49"/>
        <end position="241"/>
    </location>
</feature>
<dbReference type="InterPro" id="IPR013087">
    <property type="entry name" value="Znf_C2H2_type"/>
</dbReference>
<keyword evidence="1" id="KW-0479">Metal-binding</keyword>
<keyword evidence="1" id="KW-0862">Zinc</keyword>
<evidence type="ECO:0000313" key="4">
    <source>
        <dbReference type="EMBL" id="RKP09862.1"/>
    </source>
</evidence>
<dbReference type="AlphaFoldDB" id="A0A4P9XV38"/>
<reference evidence="5" key="1">
    <citation type="journal article" date="2018" name="Nat. Microbiol.">
        <title>Leveraging single-cell genomics to expand the fungal tree of life.</title>
        <authorList>
            <person name="Ahrendt S.R."/>
            <person name="Quandt C.A."/>
            <person name="Ciobanu D."/>
            <person name="Clum A."/>
            <person name="Salamov A."/>
            <person name="Andreopoulos B."/>
            <person name="Cheng J.F."/>
            <person name="Woyke T."/>
            <person name="Pelin A."/>
            <person name="Henrissat B."/>
            <person name="Reynolds N.K."/>
            <person name="Benny G.L."/>
            <person name="Smith M.E."/>
            <person name="James T.Y."/>
            <person name="Grigoriev I.V."/>
        </authorList>
    </citation>
    <scope>NUCLEOTIDE SEQUENCE [LARGE SCALE GENOMIC DNA]</scope>
    <source>
        <strain evidence="5">RSA 1356</strain>
    </source>
</reference>
<evidence type="ECO:0000259" key="3">
    <source>
        <dbReference type="PROSITE" id="PS50157"/>
    </source>
</evidence>
<organism evidence="4 5">
    <name type="scientific">Thamnocephalis sphaerospora</name>
    <dbReference type="NCBI Taxonomy" id="78915"/>
    <lineage>
        <taxon>Eukaryota</taxon>
        <taxon>Fungi</taxon>
        <taxon>Fungi incertae sedis</taxon>
        <taxon>Zoopagomycota</taxon>
        <taxon>Zoopagomycotina</taxon>
        <taxon>Zoopagomycetes</taxon>
        <taxon>Zoopagales</taxon>
        <taxon>Sigmoideomycetaceae</taxon>
        <taxon>Thamnocephalis</taxon>
    </lineage>
</organism>
<feature type="compositionally biased region" description="Basic and acidic residues" evidence="2">
    <location>
        <begin position="231"/>
        <end position="241"/>
    </location>
</feature>
<proteinExistence type="predicted"/>
<dbReference type="EMBL" id="KZ992484">
    <property type="protein sequence ID" value="RKP09862.1"/>
    <property type="molecule type" value="Genomic_DNA"/>
</dbReference>
<dbReference type="PROSITE" id="PS50157">
    <property type="entry name" value="ZINC_FINGER_C2H2_2"/>
    <property type="match status" value="1"/>
</dbReference>
<name>A0A4P9XV38_9FUNG</name>
<sequence length="398" mass="43214">MRQDVQVASHTHGVVSPTPPPDGGEEDGERDRMLSALVGSEVKFAPPTGAAVVDASSATTPPAELSRPGLRKRKEAPDHYPYNRARRQRSNGNITQPLGFSSIEHGDDDDDDDDGGDGDQEHGRHGNGMHASETSGDVLPSKDMPNMVTTPSAAANGYADLGSHGTVQRTPVEPTFPDGHYRTHGRPTASLQDQSSSQPPQATQRKRAQSMISHTGTPTMTSRRGRRRSKAERTSNDLGDGRLQDEWSAEAMVNFFGESALLFSPPPGVLSAAANGSSNPFKFALSGRAPRNANFRCEFCGKKYINKAPLVTHRWEHHPSWLFGVRFGLPRRQQVQMMEAAQALLNIKYYPPVARGVAQGHLGSDASCTEEEGEEDEEIDGDDESDETYCDAYATTAY</sequence>
<feature type="compositionally biased region" description="Acidic residues" evidence="2">
    <location>
        <begin position="368"/>
        <end position="389"/>
    </location>
</feature>
<feature type="domain" description="C2H2-type" evidence="3">
    <location>
        <begin position="295"/>
        <end position="317"/>
    </location>
</feature>
<protein>
    <recommendedName>
        <fullName evidence="3">C2H2-type domain-containing protein</fullName>
    </recommendedName>
</protein>
<feature type="compositionally biased region" description="Acidic residues" evidence="2">
    <location>
        <begin position="106"/>
        <end position="118"/>
    </location>
</feature>
<dbReference type="OrthoDB" id="2152896at2759"/>
<evidence type="ECO:0000256" key="2">
    <source>
        <dbReference type="SAM" id="MobiDB-lite"/>
    </source>
</evidence>
<feature type="region of interest" description="Disordered" evidence="2">
    <location>
        <begin position="361"/>
        <end position="398"/>
    </location>
</feature>
<keyword evidence="1" id="KW-0863">Zinc-finger</keyword>
<gene>
    <name evidence="4" type="ORF">THASP1DRAFT_28347</name>
</gene>
<dbReference type="Proteomes" id="UP000271241">
    <property type="component" value="Unassembled WGS sequence"/>
</dbReference>